<accession>A0ABD5NNQ5</accession>
<dbReference type="EMBL" id="JBHSAQ010000003">
    <property type="protein sequence ID" value="MFC3958500.1"/>
    <property type="molecule type" value="Genomic_DNA"/>
</dbReference>
<name>A0ABD5NNQ5_9EURY</name>
<sequence>MAVSRHGSGVRADIRAYASQVHPVFMLPPVAASLFGAVLTTDFELVPAAVHAVAIFAAVYTAHVKDGYVDYHVRGEDDDHPLTVAGCRFGLVGATTLFAGATLVLAVDVTLLAAVLTLPTWVIAYLHAPQLDVHPIGATMGYPAGIGVAILGGYASQTGAVSTLAMAFAFVFVLVLTGIKIVDDTTDVAYDRTIRKRTVAVVLGPDRAVALAYAVISVGLAICLAFALVGLFPPGSVAAVLSLALVAIAAHRAPPKLATMLLIRGSYVFLAVLVAAVWFEPLASVL</sequence>
<organism evidence="2 3">
    <name type="scientific">Halovivax cerinus</name>
    <dbReference type="NCBI Taxonomy" id="1487865"/>
    <lineage>
        <taxon>Archaea</taxon>
        <taxon>Methanobacteriati</taxon>
        <taxon>Methanobacteriota</taxon>
        <taxon>Stenosarchaea group</taxon>
        <taxon>Halobacteria</taxon>
        <taxon>Halobacteriales</taxon>
        <taxon>Natrialbaceae</taxon>
        <taxon>Halovivax</taxon>
    </lineage>
</organism>
<feature type="transmembrane region" description="Helical" evidence="1">
    <location>
        <begin position="210"/>
        <end position="231"/>
    </location>
</feature>
<keyword evidence="1" id="KW-1133">Transmembrane helix</keyword>
<keyword evidence="1" id="KW-0472">Membrane</keyword>
<comment type="caution">
    <text evidence="2">The sequence shown here is derived from an EMBL/GenBank/DDBJ whole genome shotgun (WGS) entry which is preliminary data.</text>
</comment>
<reference evidence="2 3" key="1">
    <citation type="journal article" date="2019" name="Int. J. Syst. Evol. Microbiol.">
        <title>The Global Catalogue of Microorganisms (GCM) 10K type strain sequencing project: providing services to taxonomists for standard genome sequencing and annotation.</title>
        <authorList>
            <consortium name="The Broad Institute Genomics Platform"/>
            <consortium name="The Broad Institute Genome Sequencing Center for Infectious Disease"/>
            <person name="Wu L."/>
            <person name="Ma J."/>
        </authorList>
    </citation>
    <scope>NUCLEOTIDE SEQUENCE [LARGE SCALE GENOMIC DNA]</scope>
    <source>
        <strain evidence="2 3">IBRC-M 10256</strain>
    </source>
</reference>
<proteinExistence type="predicted"/>
<feature type="transmembrane region" description="Helical" evidence="1">
    <location>
        <begin position="161"/>
        <end position="182"/>
    </location>
</feature>
<keyword evidence="1" id="KW-0812">Transmembrane</keyword>
<dbReference type="RefSeq" id="WP_256531155.1">
    <property type="nucleotide sequence ID" value="NZ_CP101824.1"/>
</dbReference>
<evidence type="ECO:0000313" key="3">
    <source>
        <dbReference type="Proteomes" id="UP001595846"/>
    </source>
</evidence>
<feature type="transmembrane region" description="Helical" evidence="1">
    <location>
        <begin position="21"/>
        <end position="39"/>
    </location>
</feature>
<feature type="transmembrane region" description="Helical" evidence="1">
    <location>
        <begin position="135"/>
        <end position="155"/>
    </location>
</feature>
<feature type="transmembrane region" description="Helical" evidence="1">
    <location>
        <begin position="261"/>
        <end position="279"/>
    </location>
</feature>
<feature type="transmembrane region" description="Helical" evidence="1">
    <location>
        <begin position="45"/>
        <end position="64"/>
    </location>
</feature>
<protein>
    <submittedName>
        <fullName evidence="2">UbiA family prenyltransferase</fullName>
    </submittedName>
</protein>
<keyword evidence="3" id="KW-1185">Reference proteome</keyword>
<gene>
    <name evidence="2" type="ORF">ACFOUR_08990</name>
</gene>
<evidence type="ECO:0000256" key="1">
    <source>
        <dbReference type="SAM" id="Phobius"/>
    </source>
</evidence>
<dbReference type="GO" id="GO:0005886">
    <property type="term" value="C:plasma membrane"/>
    <property type="evidence" value="ECO:0007669"/>
    <property type="project" value="UniProtKB-SubCell"/>
</dbReference>
<dbReference type="Proteomes" id="UP001595846">
    <property type="component" value="Unassembled WGS sequence"/>
</dbReference>
<evidence type="ECO:0000313" key="2">
    <source>
        <dbReference type="EMBL" id="MFC3958500.1"/>
    </source>
</evidence>
<dbReference type="CDD" id="cd13956">
    <property type="entry name" value="PT_UbiA"/>
    <property type="match status" value="1"/>
</dbReference>
<dbReference type="GeneID" id="73903876"/>
<dbReference type="AlphaFoldDB" id="A0ABD5NNQ5"/>